<sequence>MEKTIQEKIKDIEKYICENFEELDMDDPIEEGYFKEYEDIKGAVEEDFLNFENTFDIKLPKDFKELYKYKNGSGYFSILQCSIDKRNVSFSLLSLDEMKRIKGFFQDRDALLADYPDFFTSEDIKNMRDNRIKPYLFHKAWFPFASYCDCCYLMLDFDPDKEGQEGQIIFYIHDPDEIVYAAESIDALIEDVWKLLEDMFKEA</sequence>
<keyword evidence="2" id="KW-1185">Reference proteome</keyword>
<dbReference type="OrthoDB" id="6933666at2"/>
<reference evidence="1 2" key="1">
    <citation type="submission" date="2018-09" db="EMBL/GenBank/DDBJ databases">
        <title>Genome sequencing of Lachnoanaerobaculum umeaense DSM 23576.</title>
        <authorList>
            <person name="Kook J.-K."/>
            <person name="Park S.-N."/>
            <person name="Lim Y.K."/>
        </authorList>
    </citation>
    <scope>NUCLEOTIDE SEQUENCE [LARGE SCALE GENOMIC DNA]</scope>
    <source>
        <strain evidence="2">DSM 23576 \ CCUG 58757</strain>
    </source>
</reference>
<protein>
    <submittedName>
        <fullName evidence="1">SMI1/KNR4 family protein</fullName>
    </submittedName>
</protein>
<dbReference type="RefSeq" id="WP_111524208.1">
    <property type="nucleotide sequence ID" value="NZ_CP032364.1"/>
</dbReference>
<name>A0A385Q022_9FIRM</name>
<dbReference type="AlphaFoldDB" id="A0A385Q022"/>
<accession>A0A385Q022</accession>
<gene>
    <name evidence="1" type="ORF">D4A81_06760</name>
</gene>
<dbReference type="InterPro" id="IPR018958">
    <property type="entry name" value="Knr4/Smi1-like_dom"/>
</dbReference>
<dbReference type="KEGG" id="lua:D4A81_06760"/>
<dbReference type="SUPFAM" id="SSF160631">
    <property type="entry name" value="SMI1/KNR4-like"/>
    <property type="match status" value="1"/>
</dbReference>
<dbReference type="SMART" id="SM00860">
    <property type="entry name" value="SMI1_KNR4"/>
    <property type="match status" value="1"/>
</dbReference>
<dbReference type="EMBL" id="CP032364">
    <property type="protein sequence ID" value="AYA99660.1"/>
    <property type="molecule type" value="Genomic_DNA"/>
</dbReference>
<dbReference type="InterPro" id="IPR037883">
    <property type="entry name" value="Knr4/Smi1-like_sf"/>
</dbReference>
<evidence type="ECO:0000313" key="1">
    <source>
        <dbReference type="EMBL" id="AYA99660.1"/>
    </source>
</evidence>
<dbReference type="Pfam" id="PF09346">
    <property type="entry name" value="SMI1_KNR4"/>
    <property type="match status" value="1"/>
</dbReference>
<dbReference type="Proteomes" id="UP000265562">
    <property type="component" value="Chromosome"/>
</dbReference>
<organism evidence="1 2">
    <name type="scientific">Lachnoanaerobaculum umeaense</name>
    <dbReference type="NCBI Taxonomy" id="617123"/>
    <lineage>
        <taxon>Bacteria</taxon>
        <taxon>Bacillati</taxon>
        <taxon>Bacillota</taxon>
        <taxon>Clostridia</taxon>
        <taxon>Lachnospirales</taxon>
        <taxon>Lachnospiraceae</taxon>
        <taxon>Lachnoanaerobaculum</taxon>
    </lineage>
</organism>
<dbReference type="Gene3D" id="3.40.1580.10">
    <property type="entry name" value="SMI1/KNR4-like"/>
    <property type="match status" value="1"/>
</dbReference>
<proteinExistence type="predicted"/>
<evidence type="ECO:0000313" key="2">
    <source>
        <dbReference type="Proteomes" id="UP000265562"/>
    </source>
</evidence>